<accession>A0ABW1XGS7</accession>
<dbReference type="RefSeq" id="WP_131257278.1">
    <property type="nucleotide sequence ID" value="NZ_JBHSUS010000001.1"/>
</dbReference>
<proteinExistence type="predicted"/>
<comment type="caution">
    <text evidence="2">The sequence shown here is derived from an EMBL/GenBank/DDBJ whole genome shotgun (WGS) entry which is preliminary data.</text>
</comment>
<dbReference type="InterPro" id="IPR022584">
    <property type="entry name" value="DUF2937"/>
</dbReference>
<evidence type="ECO:0000313" key="3">
    <source>
        <dbReference type="Proteomes" id="UP001596364"/>
    </source>
</evidence>
<protein>
    <submittedName>
        <fullName evidence="2">DUF2937 family protein</fullName>
    </submittedName>
</protein>
<dbReference type="EMBL" id="JBHSUS010000001">
    <property type="protein sequence ID" value="MFC6439432.1"/>
    <property type="molecule type" value="Genomic_DNA"/>
</dbReference>
<reference evidence="3" key="1">
    <citation type="journal article" date="2019" name="Int. J. Syst. Evol. Microbiol.">
        <title>The Global Catalogue of Microorganisms (GCM) 10K type strain sequencing project: providing services to taxonomists for standard genome sequencing and annotation.</title>
        <authorList>
            <consortium name="The Broad Institute Genomics Platform"/>
            <consortium name="The Broad Institute Genome Sequencing Center for Infectious Disease"/>
            <person name="Wu L."/>
            <person name="Ma J."/>
        </authorList>
    </citation>
    <scope>NUCLEOTIDE SEQUENCE [LARGE SCALE GENOMIC DNA]</scope>
    <source>
        <strain evidence="3">CGMCC 1.16031</strain>
    </source>
</reference>
<organism evidence="2 3">
    <name type="scientific">Pseudobowmanella zhangzhouensis</name>
    <dbReference type="NCBI Taxonomy" id="1537679"/>
    <lineage>
        <taxon>Bacteria</taxon>
        <taxon>Pseudomonadati</taxon>
        <taxon>Pseudomonadota</taxon>
        <taxon>Gammaproteobacteria</taxon>
        <taxon>Alteromonadales</taxon>
        <taxon>Alteromonadaceae</taxon>
    </lineage>
</organism>
<sequence length="177" mass="19908">MSKINHYLSMLFVAAGILLGVQLPNAMHQYAQRVDAHYLEAERAAAPYHLLANQLFNGSMQALIEKHQQSGEVLFQQEAEPIKQLIARETYLRQLREGLSGNVWQQTWYALRHPDQEIAEETVNHYQATIPLTQPALIAALAGGILAALLYELLLVLCLKPLGRIFTPRPAKPHLPQ</sequence>
<keyword evidence="1" id="KW-0472">Membrane</keyword>
<dbReference type="Proteomes" id="UP001596364">
    <property type="component" value="Unassembled WGS sequence"/>
</dbReference>
<keyword evidence="1" id="KW-0812">Transmembrane</keyword>
<keyword evidence="1" id="KW-1133">Transmembrane helix</keyword>
<dbReference type="Pfam" id="PF11157">
    <property type="entry name" value="DUF2937"/>
    <property type="match status" value="1"/>
</dbReference>
<evidence type="ECO:0000313" key="2">
    <source>
        <dbReference type="EMBL" id="MFC6439432.1"/>
    </source>
</evidence>
<evidence type="ECO:0000256" key="1">
    <source>
        <dbReference type="SAM" id="Phobius"/>
    </source>
</evidence>
<gene>
    <name evidence="2" type="ORF">ACFP85_04630</name>
</gene>
<feature type="transmembrane region" description="Helical" evidence="1">
    <location>
        <begin position="136"/>
        <end position="159"/>
    </location>
</feature>
<keyword evidence="3" id="KW-1185">Reference proteome</keyword>
<name>A0ABW1XGS7_9ALTE</name>